<accession>A0A2R6CBT6</accession>
<proteinExistence type="predicted"/>
<dbReference type="AlphaFoldDB" id="A0A2R6CBT6"/>
<organism evidence="1 2">
    <name type="scientific">Candidatus Marsarchaeota G2 archaeon BE_D</name>
    <dbReference type="NCBI Taxonomy" id="1978158"/>
    <lineage>
        <taxon>Archaea</taxon>
        <taxon>Candidatus Marsarchaeota</taxon>
        <taxon>Candidatus Marsarchaeota group 2</taxon>
    </lineage>
</organism>
<evidence type="ECO:0000313" key="2">
    <source>
        <dbReference type="Proteomes" id="UP000242015"/>
    </source>
</evidence>
<name>A0A2R6CBT6_9ARCH</name>
<gene>
    <name evidence="1" type="ORF">B9Q04_05945</name>
</gene>
<evidence type="ECO:0008006" key="3">
    <source>
        <dbReference type="Google" id="ProtNLM"/>
    </source>
</evidence>
<sequence>MSNKEIGGYFGLELNEGEEYYPDAIKLNSARNCFKYILISQKPKKVYVPYYIDKSMREDSLMNLGVKFEFYHIDKKFEIAEDLEVRQDEKILYNNYYSLKSEYIGKLVAIYGKRLIVDNTRAFFCKPIAGIDTIYSLGSKYFGVPNGVYLYTDTKMDITFEYDATYDKMRHLLGRIDVSAEAFFNDFQQSKKWRNNQEIRYMSKLTQAILKSIDYKRVKLIRERNFYYLHSFLKRYNLLEFDDTNIIGPSFYPLLIEHESLRQTLIENKIYVPTFWKEILEMEGPSEWEKYVSKYLLPLPIDQRYDLEDIKRIVQTINKVLGQ</sequence>
<dbReference type="InterPro" id="IPR015424">
    <property type="entry name" value="PyrdxlP-dep_Trfase"/>
</dbReference>
<dbReference type="SUPFAM" id="SSF53383">
    <property type="entry name" value="PLP-dependent transferases"/>
    <property type="match status" value="1"/>
</dbReference>
<reference evidence="1 2" key="1">
    <citation type="submission" date="2017-04" db="EMBL/GenBank/DDBJ databases">
        <title>Novel microbial lineages endemic to geothermal iron-oxide mats fill important gaps in the evolutionary history of Archaea.</title>
        <authorList>
            <person name="Jay Z.J."/>
            <person name="Beam J.P."/>
            <person name="Dlakic M."/>
            <person name="Rusch D.B."/>
            <person name="Kozubal M.A."/>
            <person name="Inskeep W.P."/>
        </authorList>
    </citation>
    <scope>NUCLEOTIDE SEQUENCE [LARGE SCALE GENOMIC DNA]</scope>
    <source>
        <strain evidence="1">BE_D</strain>
    </source>
</reference>
<comment type="caution">
    <text evidence="1">The sequence shown here is derived from an EMBL/GenBank/DDBJ whole genome shotgun (WGS) entry which is preliminary data.</text>
</comment>
<protein>
    <recommendedName>
        <fullName evidence="3">DegT/DnrJ/EryC1/StrS aminotransferase family protein</fullName>
    </recommendedName>
</protein>
<dbReference type="Proteomes" id="UP000242015">
    <property type="component" value="Unassembled WGS sequence"/>
</dbReference>
<dbReference type="EMBL" id="NEXF01000100">
    <property type="protein sequence ID" value="PSO08365.1"/>
    <property type="molecule type" value="Genomic_DNA"/>
</dbReference>
<evidence type="ECO:0000313" key="1">
    <source>
        <dbReference type="EMBL" id="PSO08365.1"/>
    </source>
</evidence>